<dbReference type="PANTHER" id="PTHR43245:SF58">
    <property type="entry name" value="BLL5923 PROTEIN"/>
    <property type="match status" value="1"/>
</dbReference>
<dbReference type="Pfam" id="PF01370">
    <property type="entry name" value="Epimerase"/>
    <property type="match status" value="1"/>
</dbReference>
<name>A0AA47G7Z0_9LACT</name>
<gene>
    <name evidence="2" type="ORF">OZ415_06905</name>
</gene>
<evidence type="ECO:0000259" key="1">
    <source>
        <dbReference type="Pfam" id="PF01370"/>
    </source>
</evidence>
<dbReference type="RefSeq" id="WP_269104600.1">
    <property type="nucleotide sequence ID" value="NZ_CP114063.1"/>
</dbReference>
<accession>A0AA47G7Z0</accession>
<feature type="domain" description="NAD-dependent epimerase/dehydratase" evidence="1">
    <location>
        <begin position="4"/>
        <end position="197"/>
    </location>
</feature>
<dbReference type="Proteomes" id="UP001164714">
    <property type="component" value="Chromosome"/>
</dbReference>
<evidence type="ECO:0000313" key="2">
    <source>
        <dbReference type="EMBL" id="WAT23987.1"/>
    </source>
</evidence>
<dbReference type="AlphaFoldDB" id="A0AA47G7Z0"/>
<dbReference type="InterPro" id="IPR001509">
    <property type="entry name" value="Epimerase_deHydtase"/>
</dbReference>
<dbReference type="EMBL" id="CP114063">
    <property type="protein sequence ID" value="WAT23987.1"/>
    <property type="molecule type" value="Genomic_DNA"/>
</dbReference>
<dbReference type="SUPFAM" id="SSF51735">
    <property type="entry name" value="NAD(P)-binding Rossmann-fold domains"/>
    <property type="match status" value="1"/>
</dbReference>
<proteinExistence type="predicted"/>
<dbReference type="InterPro" id="IPR050177">
    <property type="entry name" value="Lipid_A_modif_metabolic_enz"/>
</dbReference>
<reference evidence="2" key="1">
    <citation type="submission" date="2022-12" db="EMBL/GenBank/DDBJ databases">
        <title>Whole genome sequence analysis of a duck derived balloon bacteium Aerococcus urinaeequi henan2020.</title>
        <authorList>
            <person name="Zhang H."/>
            <person name="Qiao H.X."/>
            <person name="Bian C.Z."/>
            <person name="Shu J.C."/>
        </authorList>
    </citation>
    <scope>NUCLEOTIDE SEQUENCE</scope>
    <source>
        <strain evidence="2">2020-HN-1</strain>
    </source>
</reference>
<dbReference type="Gene3D" id="3.40.50.720">
    <property type="entry name" value="NAD(P)-binding Rossmann-like Domain"/>
    <property type="match status" value="1"/>
</dbReference>
<sequence length="283" mass="32624">MKQVLITGTNSYLGNQFEHYFIENYPQIVTTKISLRSDEWEEQNWANFDAIIHVAGIAHNSTKKNLKSTYYSVNRDLTVRVAEKAKRESVKHFINLSSIIVYGNKKDGIDSETIPKPKNFYGDSKLQADNCILRMEDHNFKVTIIRPPMIYGKNSKGNYPILAKVSKKIPFFPDYPNKRSMLYVENLSELVSLIVIHSASGLFLPQNKEYVRTSEMVRNIAKVNNNKIKFITFLNPIISLGKKVNLINKIFGDLYYESESSKIDFGDFQIYNLEDSIKKIESK</sequence>
<organism evidence="2 3">
    <name type="scientific">Aerococcus urinaeequi</name>
    <dbReference type="NCBI Taxonomy" id="51665"/>
    <lineage>
        <taxon>Bacteria</taxon>
        <taxon>Bacillati</taxon>
        <taxon>Bacillota</taxon>
        <taxon>Bacilli</taxon>
        <taxon>Lactobacillales</taxon>
        <taxon>Aerococcaceae</taxon>
        <taxon>Aerococcus</taxon>
    </lineage>
</organism>
<dbReference type="PANTHER" id="PTHR43245">
    <property type="entry name" value="BIFUNCTIONAL POLYMYXIN RESISTANCE PROTEIN ARNA"/>
    <property type="match status" value="1"/>
</dbReference>
<dbReference type="InterPro" id="IPR036291">
    <property type="entry name" value="NAD(P)-bd_dom_sf"/>
</dbReference>
<evidence type="ECO:0000313" key="3">
    <source>
        <dbReference type="Proteomes" id="UP001164714"/>
    </source>
</evidence>
<protein>
    <submittedName>
        <fullName evidence="2">NAD-dependent epimerase/dehydratase family protein</fullName>
    </submittedName>
</protein>